<evidence type="ECO:0000259" key="2">
    <source>
        <dbReference type="PROSITE" id="PS50137"/>
    </source>
</evidence>
<dbReference type="RefSeq" id="XP_041191101.1">
    <property type="nucleotide sequence ID" value="XM_041331245.1"/>
</dbReference>
<evidence type="ECO:0000313" key="3">
    <source>
        <dbReference type="EMBL" id="KAG1813227.1"/>
    </source>
</evidence>
<dbReference type="Proteomes" id="UP000807769">
    <property type="component" value="Unassembled WGS sequence"/>
</dbReference>
<comment type="caution">
    <text evidence="3">The sequence shown here is derived from an EMBL/GenBank/DDBJ whole genome shotgun (WGS) entry which is preliminary data.</text>
</comment>
<dbReference type="PROSITE" id="PS50137">
    <property type="entry name" value="DS_RBD"/>
    <property type="match status" value="1"/>
</dbReference>
<reference evidence="3" key="1">
    <citation type="journal article" date="2020" name="New Phytol.">
        <title>Comparative genomics reveals dynamic genome evolution in host specialist ectomycorrhizal fungi.</title>
        <authorList>
            <person name="Lofgren L.A."/>
            <person name="Nguyen N.H."/>
            <person name="Vilgalys R."/>
            <person name="Ruytinx J."/>
            <person name="Liao H.L."/>
            <person name="Branco S."/>
            <person name="Kuo A."/>
            <person name="LaButti K."/>
            <person name="Lipzen A."/>
            <person name="Andreopoulos W."/>
            <person name="Pangilinan J."/>
            <person name="Riley R."/>
            <person name="Hundley H."/>
            <person name="Na H."/>
            <person name="Barry K."/>
            <person name="Grigoriev I.V."/>
            <person name="Stajich J.E."/>
            <person name="Kennedy P.G."/>
        </authorList>
    </citation>
    <scope>NUCLEOTIDE SEQUENCE</scope>
    <source>
        <strain evidence="3">MN1</strain>
    </source>
</reference>
<sequence>LQSIGQSSALSWIDVRDGPTHQYIWTSTFSGMTYGVGSGSHKHQARNVAASHALTALRSDQG</sequence>
<dbReference type="Pfam" id="PF00035">
    <property type="entry name" value="dsrm"/>
    <property type="match status" value="1"/>
</dbReference>
<feature type="non-terminal residue" evidence="3">
    <location>
        <position position="62"/>
    </location>
</feature>
<name>A0A9P7E783_9AGAM</name>
<gene>
    <name evidence="3" type="ORF">BJ212DRAFT_1275863</name>
</gene>
<dbReference type="EMBL" id="JABBWG010000024">
    <property type="protein sequence ID" value="KAG1813227.1"/>
    <property type="molecule type" value="Genomic_DNA"/>
</dbReference>
<dbReference type="GO" id="GO:0003723">
    <property type="term" value="F:RNA binding"/>
    <property type="evidence" value="ECO:0007669"/>
    <property type="project" value="UniProtKB-UniRule"/>
</dbReference>
<evidence type="ECO:0000256" key="1">
    <source>
        <dbReference type="PROSITE-ProRule" id="PRU00266"/>
    </source>
</evidence>
<keyword evidence="1" id="KW-0694">RNA-binding</keyword>
<dbReference type="InterPro" id="IPR014720">
    <property type="entry name" value="dsRBD_dom"/>
</dbReference>
<organism evidence="3 4">
    <name type="scientific">Suillus subaureus</name>
    <dbReference type="NCBI Taxonomy" id="48587"/>
    <lineage>
        <taxon>Eukaryota</taxon>
        <taxon>Fungi</taxon>
        <taxon>Dikarya</taxon>
        <taxon>Basidiomycota</taxon>
        <taxon>Agaricomycotina</taxon>
        <taxon>Agaricomycetes</taxon>
        <taxon>Agaricomycetidae</taxon>
        <taxon>Boletales</taxon>
        <taxon>Suillineae</taxon>
        <taxon>Suillaceae</taxon>
        <taxon>Suillus</taxon>
    </lineage>
</organism>
<protein>
    <recommendedName>
        <fullName evidence="2">DRBM domain-containing protein</fullName>
    </recommendedName>
</protein>
<dbReference type="AlphaFoldDB" id="A0A9P7E783"/>
<dbReference type="Gene3D" id="3.30.160.20">
    <property type="match status" value="1"/>
</dbReference>
<proteinExistence type="predicted"/>
<accession>A0A9P7E783</accession>
<keyword evidence="4" id="KW-1185">Reference proteome</keyword>
<dbReference type="OrthoDB" id="3246846at2759"/>
<evidence type="ECO:0000313" key="4">
    <source>
        <dbReference type="Proteomes" id="UP000807769"/>
    </source>
</evidence>
<dbReference type="SUPFAM" id="SSF54768">
    <property type="entry name" value="dsRNA-binding domain-like"/>
    <property type="match status" value="1"/>
</dbReference>
<feature type="domain" description="DRBM" evidence="2">
    <location>
        <begin position="22"/>
        <end position="59"/>
    </location>
</feature>
<dbReference type="GeneID" id="64625262"/>